<dbReference type="Proteomes" id="UP001345013">
    <property type="component" value="Unassembled WGS sequence"/>
</dbReference>
<protein>
    <recommendedName>
        <fullName evidence="1">F-box domain-containing protein</fullName>
    </recommendedName>
</protein>
<dbReference type="EMBL" id="JAVRRG010000128">
    <property type="protein sequence ID" value="KAK5082518.1"/>
    <property type="molecule type" value="Genomic_DNA"/>
</dbReference>
<proteinExistence type="predicted"/>
<evidence type="ECO:0000259" key="1">
    <source>
        <dbReference type="PROSITE" id="PS50181"/>
    </source>
</evidence>
<feature type="domain" description="F-box" evidence="1">
    <location>
        <begin position="36"/>
        <end position="59"/>
    </location>
</feature>
<dbReference type="InterPro" id="IPR001810">
    <property type="entry name" value="F-box_dom"/>
</dbReference>
<gene>
    <name evidence="2" type="ORF">LTR24_007955</name>
</gene>
<accession>A0ABR0K1B2</accession>
<sequence>MTVFDADLALSIYLQKLFVVSARQLSHLPATPSATMARLTTLPPEILRDIVSHLNPPKLSKDALTVFQARNVEPLSTGFLQIPEDAEDLDLSAFQPMRTCKSLRDFVLDVMWDADTTNYTPHQLDKLVYKTFNQEHNARYWIRIAEATKEPRAEFKNLKEEIAREAPYTGYETWMHKGHNAINAVVEATGKGRLLNKMDTFGVLYRVFLNSFLDRHPSSTS</sequence>
<name>A0ABR0K1B2_9EURO</name>
<dbReference type="PROSITE" id="PS50181">
    <property type="entry name" value="FBOX"/>
    <property type="match status" value="1"/>
</dbReference>
<evidence type="ECO:0000313" key="2">
    <source>
        <dbReference type="EMBL" id="KAK5082518.1"/>
    </source>
</evidence>
<evidence type="ECO:0000313" key="3">
    <source>
        <dbReference type="Proteomes" id="UP001345013"/>
    </source>
</evidence>
<reference evidence="2 3" key="1">
    <citation type="submission" date="2023-08" db="EMBL/GenBank/DDBJ databases">
        <title>Black Yeasts Isolated from many extreme environments.</title>
        <authorList>
            <person name="Coleine C."/>
            <person name="Stajich J.E."/>
            <person name="Selbmann L."/>
        </authorList>
    </citation>
    <scope>NUCLEOTIDE SEQUENCE [LARGE SCALE GENOMIC DNA]</scope>
    <source>
        <strain evidence="2 3">CCFEE 5885</strain>
    </source>
</reference>
<organism evidence="2 3">
    <name type="scientific">Lithohypha guttulata</name>
    <dbReference type="NCBI Taxonomy" id="1690604"/>
    <lineage>
        <taxon>Eukaryota</taxon>
        <taxon>Fungi</taxon>
        <taxon>Dikarya</taxon>
        <taxon>Ascomycota</taxon>
        <taxon>Pezizomycotina</taxon>
        <taxon>Eurotiomycetes</taxon>
        <taxon>Chaetothyriomycetidae</taxon>
        <taxon>Chaetothyriales</taxon>
        <taxon>Trichomeriaceae</taxon>
        <taxon>Lithohypha</taxon>
    </lineage>
</organism>
<comment type="caution">
    <text evidence="2">The sequence shown here is derived from an EMBL/GenBank/DDBJ whole genome shotgun (WGS) entry which is preliminary data.</text>
</comment>
<keyword evidence="3" id="KW-1185">Reference proteome</keyword>